<dbReference type="FunFam" id="3.40.30.10:FF:000042">
    <property type="entry name" value="protein disulfide-isomerase A2"/>
    <property type="match status" value="1"/>
</dbReference>
<evidence type="ECO:0000256" key="13">
    <source>
        <dbReference type="SAM" id="SignalP"/>
    </source>
</evidence>
<dbReference type="OMA" id="FTPWCIN"/>
<dbReference type="CDD" id="cd02961">
    <property type="entry name" value="PDI_a_family"/>
    <property type="match status" value="1"/>
</dbReference>
<comment type="catalytic activity">
    <reaction evidence="1">
        <text>Catalyzes the rearrangement of -S-S- bonds in proteins.</text>
        <dbReference type="EC" id="5.3.4.1"/>
    </reaction>
</comment>
<keyword evidence="7" id="KW-0256">Endoplasmic reticulum</keyword>
<dbReference type="CDD" id="cd02981">
    <property type="entry name" value="PDI_b_family"/>
    <property type="match status" value="1"/>
</dbReference>
<dbReference type="CDD" id="cd02982">
    <property type="entry name" value="PDI_b'_family"/>
    <property type="match status" value="1"/>
</dbReference>
<dbReference type="EC" id="5.3.4.1" evidence="4"/>
<dbReference type="GeneID" id="112293949"/>
<evidence type="ECO:0000256" key="12">
    <source>
        <dbReference type="SAM" id="MobiDB-lite"/>
    </source>
</evidence>
<feature type="domain" description="Thioredoxin" evidence="14">
    <location>
        <begin position="81"/>
        <end position="182"/>
    </location>
</feature>
<reference evidence="15 17" key="1">
    <citation type="journal article" date="2008" name="Science">
        <title>The Physcomitrella genome reveals evolutionary insights into the conquest of land by plants.</title>
        <authorList>
            <person name="Rensing S."/>
            <person name="Lang D."/>
            <person name="Zimmer A."/>
            <person name="Terry A."/>
            <person name="Salamov A."/>
            <person name="Shapiro H."/>
            <person name="Nishiyama T."/>
            <person name="Perroud P.-F."/>
            <person name="Lindquist E."/>
            <person name="Kamisugi Y."/>
            <person name="Tanahashi T."/>
            <person name="Sakakibara K."/>
            <person name="Fujita T."/>
            <person name="Oishi K."/>
            <person name="Shin-I T."/>
            <person name="Kuroki Y."/>
            <person name="Toyoda A."/>
            <person name="Suzuki Y."/>
            <person name="Hashimoto A."/>
            <person name="Yamaguchi K."/>
            <person name="Sugano A."/>
            <person name="Kohara Y."/>
            <person name="Fujiyama A."/>
            <person name="Anterola A."/>
            <person name="Aoki S."/>
            <person name="Ashton N."/>
            <person name="Barbazuk W.B."/>
            <person name="Barker E."/>
            <person name="Bennetzen J."/>
            <person name="Bezanilla M."/>
            <person name="Blankenship R."/>
            <person name="Cho S.H."/>
            <person name="Dutcher S."/>
            <person name="Estelle M."/>
            <person name="Fawcett J.A."/>
            <person name="Gundlach H."/>
            <person name="Hanada K."/>
            <person name="Heyl A."/>
            <person name="Hicks K.A."/>
            <person name="Hugh J."/>
            <person name="Lohr M."/>
            <person name="Mayer K."/>
            <person name="Melkozernov A."/>
            <person name="Murata T."/>
            <person name="Nelson D."/>
            <person name="Pils B."/>
            <person name="Prigge M."/>
            <person name="Reiss B."/>
            <person name="Renner T."/>
            <person name="Rombauts S."/>
            <person name="Rushton P."/>
            <person name="Sanderfoot A."/>
            <person name="Schween G."/>
            <person name="Shiu S.-H."/>
            <person name="Stueber K."/>
            <person name="Theodoulou F.L."/>
            <person name="Tu H."/>
            <person name="Van de Peer Y."/>
            <person name="Verrier P.J."/>
            <person name="Waters E."/>
            <person name="Wood A."/>
            <person name="Yang L."/>
            <person name="Cove D."/>
            <person name="Cuming A."/>
            <person name="Hasebe M."/>
            <person name="Lucas S."/>
            <person name="Mishler D.B."/>
            <person name="Reski R."/>
            <person name="Grigoriev I."/>
            <person name="Quatrano R.S."/>
            <person name="Boore J.L."/>
        </authorList>
    </citation>
    <scope>NUCLEOTIDE SEQUENCE [LARGE SCALE GENOMIC DNA]</scope>
    <source>
        <strain evidence="16 17">cv. Gransden 2004</strain>
    </source>
</reference>
<feature type="region of interest" description="Disordered" evidence="12">
    <location>
        <begin position="45"/>
        <end position="71"/>
    </location>
</feature>
<keyword evidence="9" id="KW-0325">Glycoprotein</keyword>
<dbReference type="PROSITE" id="PS00194">
    <property type="entry name" value="THIOREDOXIN_1"/>
    <property type="match status" value="1"/>
</dbReference>
<feature type="signal peptide" evidence="13">
    <location>
        <begin position="1"/>
        <end position="25"/>
    </location>
</feature>
<sequence>MARRWFRLLLLLLALVSVVVHCCRALEEEDSQGLVKEDVVSLEGEELDDEDELEDLDEGLEDGGGGSDSFSSVETMAASKVVNVNDRDVERVVARFEYVLLLGYAPWCTQSQKLLPEFAAAALNLVQLGNPTVFAKVDAINNLATSSRYGIRGYPTLIFFVNGSRQAYSGGHSREEISLWVRKKTDNAVTTIRSEEEAEIILKKNLTTVLGYFDKLEGPEHEAFVAAAKSEMNTEFVQTTVAEVAQVFIRPPFVALRKPEPEYFSAFDGNFSPKEISLFVEMNKRPLLTVLNSKNANMVYSSPLKLHVLLFAETKDYESIKPLYMEAAQDFKSKVMFVVVDMEDKDFAMPMLAVYGLDRNKPVVAGLNNEDGSKYLMESDLTVENLKKFAADFYSRKLPLYFKSQPVPVENGLVKIVVGKTFDEVVMDDWKDVFLQVHAPWCPSCEKVNRVFEKLARHVQKVPSLLMAKFDAQANEHPSLMDVHSYPLLLLYPAGRKSSKPIVAQSQASWKKLLVFLKENVAIPFPVSNGDEIVPKAHGVNDVARLDAEQVKEINDPLSVENLEKEPVDEASGSQEVAEKLYLSSQSGNNVEDLYFAELNDEL</sequence>
<evidence type="ECO:0000256" key="9">
    <source>
        <dbReference type="ARBA" id="ARBA00023180"/>
    </source>
</evidence>
<evidence type="ECO:0000256" key="2">
    <source>
        <dbReference type="ARBA" id="ARBA00004319"/>
    </source>
</evidence>
<dbReference type="InterPro" id="IPR036249">
    <property type="entry name" value="Thioredoxin-like_sf"/>
</dbReference>
<evidence type="ECO:0000256" key="1">
    <source>
        <dbReference type="ARBA" id="ARBA00001182"/>
    </source>
</evidence>
<evidence type="ECO:0000313" key="17">
    <source>
        <dbReference type="Proteomes" id="UP000006727"/>
    </source>
</evidence>
<proteinExistence type="inferred from homology"/>
<keyword evidence="11" id="KW-0676">Redox-active center</keyword>
<dbReference type="Proteomes" id="UP000006727">
    <property type="component" value="Chromosome 16"/>
</dbReference>
<dbReference type="Pfam" id="PF13848">
    <property type="entry name" value="Thioredoxin_6"/>
    <property type="match status" value="1"/>
</dbReference>
<name>A0A2K1J9T8_PHYPA</name>
<evidence type="ECO:0000256" key="11">
    <source>
        <dbReference type="ARBA" id="ARBA00023284"/>
    </source>
</evidence>
<dbReference type="FunFam" id="3.40.30.10:FF:000134">
    <property type="entry name" value="Protein disulfide-isomerase"/>
    <property type="match status" value="1"/>
</dbReference>
<evidence type="ECO:0000313" key="15">
    <source>
        <dbReference type="EMBL" id="PNR38293.1"/>
    </source>
</evidence>
<dbReference type="STRING" id="3218.A0A2K1J9T8"/>
<dbReference type="EnsemblPlants" id="Pp3c16_23880V3.2">
    <property type="protein sequence ID" value="Pp3c16_23880V3.2"/>
    <property type="gene ID" value="Pp3c16_23880"/>
</dbReference>
<dbReference type="FunCoup" id="A0A2K1J9T8">
    <property type="interactions" value="1989"/>
</dbReference>
<accession>A0A2K1J9T8</accession>
<dbReference type="PaxDb" id="3218-PP1S4_328V6.1"/>
<evidence type="ECO:0000256" key="10">
    <source>
        <dbReference type="ARBA" id="ARBA00023235"/>
    </source>
</evidence>
<dbReference type="AlphaFoldDB" id="A0A2K1J9T8"/>
<evidence type="ECO:0000256" key="7">
    <source>
        <dbReference type="ARBA" id="ARBA00022824"/>
    </source>
</evidence>
<dbReference type="OrthoDB" id="427280at2759"/>
<dbReference type="Pfam" id="PF00085">
    <property type="entry name" value="Thioredoxin"/>
    <property type="match status" value="2"/>
</dbReference>
<dbReference type="CDD" id="cd02995">
    <property type="entry name" value="PDI_a_PDI_a'_C"/>
    <property type="match status" value="1"/>
</dbReference>
<dbReference type="InterPro" id="IPR017937">
    <property type="entry name" value="Thioredoxin_CS"/>
</dbReference>
<dbReference type="EMBL" id="ABEU02000016">
    <property type="protein sequence ID" value="PNR38293.1"/>
    <property type="molecule type" value="Genomic_DNA"/>
</dbReference>
<gene>
    <name evidence="16" type="primary">LOC112293949</name>
    <name evidence="15" type="ORF">PHYPA_021404</name>
</gene>
<keyword evidence="17" id="KW-1185">Reference proteome</keyword>
<organism evidence="15">
    <name type="scientific">Physcomitrium patens</name>
    <name type="common">Spreading-leaved earth moss</name>
    <name type="synonym">Physcomitrella patens</name>
    <dbReference type="NCBI Taxonomy" id="3218"/>
    <lineage>
        <taxon>Eukaryota</taxon>
        <taxon>Viridiplantae</taxon>
        <taxon>Streptophyta</taxon>
        <taxon>Embryophyta</taxon>
        <taxon>Bryophyta</taxon>
        <taxon>Bryophytina</taxon>
        <taxon>Bryopsida</taxon>
        <taxon>Funariidae</taxon>
        <taxon>Funariales</taxon>
        <taxon>Funariaceae</taxon>
        <taxon>Physcomitrium</taxon>
    </lineage>
</organism>
<dbReference type="GO" id="GO:0003756">
    <property type="term" value="F:protein disulfide isomerase activity"/>
    <property type="evidence" value="ECO:0000318"/>
    <property type="project" value="GO_Central"/>
</dbReference>
<keyword evidence="6" id="KW-0677">Repeat</keyword>
<dbReference type="Gramene" id="Pp3c16_23880V3.2">
    <property type="protein sequence ID" value="Pp3c16_23880V3.2"/>
    <property type="gene ID" value="Pp3c16_23880"/>
</dbReference>
<dbReference type="RefSeq" id="XP_024399739.1">
    <property type="nucleotide sequence ID" value="XM_024543971.2"/>
</dbReference>
<dbReference type="GO" id="GO:0034976">
    <property type="term" value="P:response to endoplasmic reticulum stress"/>
    <property type="evidence" value="ECO:0000318"/>
    <property type="project" value="GO_Central"/>
</dbReference>
<dbReference type="Gene3D" id="3.40.30.10">
    <property type="entry name" value="Glutaredoxin"/>
    <property type="match status" value="4"/>
</dbReference>
<dbReference type="KEGG" id="ppp:112293949"/>
<evidence type="ECO:0000256" key="8">
    <source>
        <dbReference type="ARBA" id="ARBA00023157"/>
    </source>
</evidence>
<dbReference type="InterPro" id="IPR013766">
    <property type="entry name" value="Thioredoxin_domain"/>
</dbReference>
<evidence type="ECO:0000313" key="16">
    <source>
        <dbReference type="EnsemblPlants" id="Pp3c16_23880V3.1"/>
    </source>
</evidence>
<comment type="subcellular location">
    <subcellularLocation>
        <location evidence="2">Endoplasmic reticulum lumen</location>
    </subcellularLocation>
</comment>
<protein>
    <recommendedName>
        <fullName evidence="4">protein disulfide-isomerase</fullName>
        <ecNumber evidence="4">5.3.4.1</ecNumber>
    </recommendedName>
</protein>
<dbReference type="SUPFAM" id="SSF52833">
    <property type="entry name" value="Thioredoxin-like"/>
    <property type="match status" value="4"/>
</dbReference>
<keyword evidence="5 13" id="KW-0732">Signal</keyword>
<evidence type="ECO:0000256" key="6">
    <source>
        <dbReference type="ARBA" id="ARBA00022737"/>
    </source>
</evidence>
<comment type="similarity">
    <text evidence="3">Belongs to the protein disulfide isomerase family.</text>
</comment>
<dbReference type="GO" id="GO:0005788">
    <property type="term" value="C:endoplasmic reticulum lumen"/>
    <property type="evidence" value="ECO:0007669"/>
    <property type="project" value="UniProtKB-SubCell"/>
</dbReference>
<dbReference type="PANTHER" id="PTHR18929:SF189">
    <property type="entry name" value="PROTEIN DISULFIDE ISOMERASE-LIKE 1-5-RELATED"/>
    <property type="match status" value="1"/>
</dbReference>
<feature type="domain" description="Thioredoxin" evidence="14">
    <location>
        <begin position="415"/>
        <end position="506"/>
    </location>
</feature>
<evidence type="ECO:0000256" key="3">
    <source>
        <dbReference type="ARBA" id="ARBA00006347"/>
    </source>
</evidence>
<evidence type="ECO:0000259" key="14">
    <source>
        <dbReference type="Pfam" id="PF00085"/>
    </source>
</evidence>
<dbReference type="GO" id="GO:0005783">
    <property type="term" value="C:endoplasmic reticulum"/>
    <property type="evidence" value="ECO:0000318"/>
    <property type="project" value="GO_Central"/>
</dbReference>
<reference evidence="16" key="3">
    <citation type="submission" date="2020-12" db="UniProtKB">
        <authorList>
            <consortium name="EnsemblPlants"/>
        </authorList>
    </citation>
    <scope>IDENTIFICATION</scope>
</reference>
<evidence type="ECO:0000256" key="5">
    <source>
        <dbReference type="ARBA" id="ARBA00022729"/>
    </source>
</evidence>
<dbReference type="PANTHER" id="PTHR18929">
    <property type="entry name" value="PROTEIN DISULFIDE ISOMERASE"/>
    <property type="match status" value="1"/>
</dbReference>
<feature type="chain" id="PRO_5043158087" description="protein disulfide-isomerase" evidence="13">
    <location>
        <begin position="26"/>
        <end position="603"/>
    </location>
</feature>
<dbReference type="Gramene" id="Pp3c16_23880V3.1">
    <property type="protein sequence ID" value="Pp3c16_23880V3.1"/>
    <property type="gene ID" value="Pp3c16_23880"/>
</dbReference>
<dbReference type="FunFam" id="3.40.30.10:FF:000204">
    <property type="entry name" value="Protein disulfide isomerase-like 1-6"/>
    <property type="match status" value="1"/>
</dbReference>
<feature type="compositionally biased region" description="Acidic residues" evidence="12">
    <location>
        <begin position="45"/>
        <end position="61"/>
    </location>
</feature>
<reference evidence="15 17" key="2">
    <citation type="journal article" date="2018" name="Plant J.">
        <title>The Physcomitrella patens chromosome-scale assembly reveals moss genome structure and evolution.</title>
        <authorList>
            <person name="Lang D."/>
            <person name="Ullrich K.K."/>
            <person name="Murat F."/>
            <person name="Fuchs J."/>
            <person name="Jenkins J."/>
            <person name="Haas F.B."/>
            <person name="Piednoel M."/>
            <person name="Gundlach H."/>
            <person name="Van Bel M."/>
            <person name="Meyberg R."/>
            <person name="Vives C."/>
            <person name="Morata J."/>
            <person name="Symeonidi A."/>
            <person name="Hiss M."/>
            <person name="Muchero W."/>
            <person name="Kamisugi Y."/>
            <person name="Saleh O."/>
            <person name="Blanc G."/>
            <person name="Decker E.L."/>
            <person name="van Gessel N."/>
            <person name="Grimwood J."/>
            <person name="Hayes R.D."/>
            <person name="Graham S.W."/>
            <person name="Gunter L.E."/>
            <person name="McDaniel S.F."/>
            <person name="Hoernstein S.N.W."/>
            <person name="Larsson A."/>
            <person name="Li F.W."/>
            <person name="Perroud P.F."/>
            <person name="Phillips J."/>
            <person name="Ranjan P."/>
            <person name="Rokshar D.S."/>
            <person name="Rothfels C.J."/>
            <person name="Schneider L."/>
            <person name="Shu S."/>
            <person name="Stevenson D.W."/>
            <person name="Thummler F."/>
            <person name="Tillich M."/>
            <person name="Villarreal Aguilar J.C."/>
            <person name="Widiez T."/>
            <person name="Wong G.K."/>
            <person name="Wymore A."/>
            <person name="Zhang Y."/>
            <person name="Zimmer A.D."/>
            <person name="Quatrano R.S."/>
            <person name="Mayer K.F.X."/>
            <person name="Goodstein D."/>
            <person name="Casacuberta J.M."/>
            <person name="Vandepoele K."/>
            <person name="Reski R."/>
            <person name="Cuming A.C."/>
            <person name="Tuskan G.A."/>
            <person name="Maumus F."/>
            <person name="Salse J."/>
            <person name="Schmutz J."/>
            <person name="Rensing S.A."/>
        </authorList>
    </citation>
    <scope>NUCLEOTIDE SEQUENCE [LARGE SCALE GENOMIC DNA]</scope>
    <source>
        <strain evidence="16 17">cv. Gransden 2004</strain>
    </source>
</reference>
<keyword evidence="10" id="KW-0413">Isomerase</keyword>
<dbReference type="EnsemblPlants" id="Pp3c16_23880V3.1">
    <property type="protein sequence ID" value="Pp3c16_23880V3.1"/>
    <property type="gene ID" value="Pp3c16_23880"/>
</dbReference>
<evidence type="ECO:0000256" key="4">
    <source>
        <dbReference type="ARBA" id="ARBA00012723"/>
    </source>
</evidence>
<dbReference type="GO" id="GO:0006457">
    <property type="term" value="P:protein folding"/>
    <property type="evidence" value="ECO:0000318"/>
    <property type="project" value="GO_Central"/>
</dbReference>
<keyword evidence="8" id="KW-1015">Disulfide bond</keyword>